<dbReference type="InterPro" id="IPR003594">
    <property type="entry name" value="HATPase_dom"/>
</dbReference>
<dbReference type="SUPFAM" id="SSF158472">
    <property type="entry name" value="HAMP domain-like"/>
    <property type="match status" value="1"/>
</dbReference>
<dbReference type="GO" id="GO:0016020">
    <property type="term" value="C:membrane"/>
    <property type="evidence" value="ECO:0007669"/>
    <property type="project" value="UniProtKB-SubCell"/>
</dbReference>
<feature type="domain" description="HAMP" evidence="16">
    <location>
        <begin position="191"/>
        <end position="243"/>
    </location>
</feature>
<keyword evidence="4" id="KW-0597">Phosphoprotein</keyword>
<evidence type="ECO:0000313" key="17">
    <source>
        <dbReference type="EMBL" id="PIP34963.1"/>
    </source>
</evidence>
<evidence type="ECO:0000256" key="2">
    <source>
        <dbReference type="ARBA" id="ARBA00004141"/>
    </source>
</evidence>
<dbReference type="Pfam" id="PF00512">
    <property type="entry name" value="HisKA"/>
    <property type="match status" value="1"/>
</dbReference>
<dbReference type="GO" id="GO:0005524">
    <property type="term" value="F:ATP binding"/>
    <property type="evidence" value="ECO:0007669"/>
    <property type="project" value="UniProtKB-KW"/>
</dbReference>
<dbReference type="Pfam" id="PF00672">
    <property type="entry name" value="HAMP"/>
    <property type="match status" value="1"/>
</dbReference>
<dbReference type="Proteomes" id="UP000231408">
    <property type="component" value="Unassembled WGS sequence"/>
</dbReference>
<comment type="subcellular location">
    <subcellularLocation>
        <location evidence="2">Membrane</location>
        <topology evidence="2">Multi-pass membrane protein</topology>
    </subcellularLocation>
</comment>
<dbReference type="PROSITE" id="PS50112">
    <property type="entry name" value="PAS"/>
    <property type="match status" value="1"/>
</dbReference>
<accession>A0A2G9ZP56</accession>
<dbReference type="GO" id="GO:0007234">
    <property type="term" value="P:osmosensory signaling via phosphorelay pathway"/>
    <property type="evidence" value="ECO:0007669"/>
    <property type="project" value="TreeGrafter"/>
</dbReference>
<dbReference type="GO" id="GO:0000155">
    <property type="term" value="F:phosphorelay sensor kinase activity"/>
    <property type="evidence" value="ECO:0007669"/>
    <property type="project" value="InterPro"/>
</dbReference>
<dbReference type="CDD" id="cd00130">
    <property type="entry name" value="PAS"/>
    <property type="match status" value="1"/>
</dbReference>
<dbReference type="InterPro" id="IPR000014">
    <property type="entry name" value="PAS"/>
</dbReference>
<evidence type="ECO:0000259" key="15">
    <source>
        <dbReference type="PROSITE" id="PS50112"/>
    </source>
</evidence>
<dbReference type="PRINTS" id="PR00344">
    <property type="entry name" value="BCTRLSENSOR"/>
</dbReference>
<evidence type="ECO:0000256" key="8">
    <source>
        <dbReference type="ARBA" id="ARBA00022777"/>
    </source>
</evidence>
<proteinExistence type="predicted"/>
<evidence type="ECO:0000256" key="12">
    <source>
        <dbReference type="ARBA" id="ARBA00023136"/>
    </source>
</evidence>
<evidence type="ECO:0000256" key="9">
    <source>
        <dbReference type="ARBA" id="ARBA00022840"/>
    </source>
</evidence>
<dbReference type="PANTHER" id="PTHR42878:SF7">
    <property type="entry name" value="SENSOR HISTIDINE KINASE GLRK"/>
    <property type="match status" value="1"/>
</dbReference>
<keyword evidence="8" id="KW-0418">Kinase</keyword>
<dbReference type="Gene3D" id="3.30.565.10">
    <property type="entry name" value="Histidine kinase-like ATPase, C-terminal domain"/>
    <property type="match status" value="1"/>
</dbReference>
<reference evidence="17 18" key="1">
    <citation type="submission" date="2017-09" db="EMBL/GenBank/DDBJ databases">
        <title>Depth-based differentiation of microbial function through sediment-hosted aquifers and enrichment of novel symbionts in the deep terrestrial subsurface.</title>
        <authorList>
            <person name="Probst A.J."/>
            <person name="Ladd B."/>
            <person name="Jarett J.K."/>
            <person name="Geller-Mcgrath D.E."/>
            <person name="Sieber C.M."/>
            <person name="Emerson J.B."/>
            <person name="Anantharaman K."/>
            <person name="Thomas B.C."/>
            <person name="Malmstrom R."/>
            <person name="Stieglmeier M."/>
            <person name="Klingl A."/>
            <person name="Woyke T."/>
            <person name="Ryan C.M."/>
            <person name="Banfield J.F."/>
        </authorList>
    </citation>
    <scope>NUCLEOTIDE SEQUENCE [LARGE SCALE GENOMIC DNA]</scope>
    <source>
        <strain evidence="17">CG23_combo_of_CG06-09_8_20_14_all_41_10</strain>
    </source>
</reference>
<evidence type="ECO:0000256" key="13">
    <source>
        <dbReference type="SAM" id="Phobius"/>
    </source>
</evidence>
<dbReference type="GO" id="GO:0000156">
    <property type="term" value="F:phosphorelay response regulator activity"/>
    <property type="evidence" value="ECO:0007669"/>
    <property type="project" value="TreeGrafter"/>
</dbReference>
<evidence type="ECO:0000256" key="3">
    <source>
        <dbReference type="ARBA" id="ARBA00012438"/>
    </source>
</evidence>
<dbReference type="SMART" id="SM00388">
    <property type="entry name" value="HisKA"/>
    <property type="match status" value="1"/>
</dbReference>
<dbReference type="SUPFAM" id="SSF55785">
    <property type="entry name" value="PYP-like sensor domain (PAS domain)"/>
    <property type="match status" value="1"/>
</dbReference>
<feature type="domain" description="PAS" evidence="15">
    <location>
        <begin position="241"/>
        <end position="285"/>
    </location>
</feature>
<dbReference type="NCBIfam" id="TIGR00229">
    <property type="entry name" value="sensory_box"/>
    <property type="match status" value="1"/>
</dbReference>
<dbReference type="CDD" id="cd06225">
    <property type="entry name" value="HAMP"/>
    <property type="match status" value="1"/>
</dbReference>
<feature type="transmembrane region" description="Helical" evidence="13">
    <location>
        <begin position="172"/>
        <end position="190"/>
    </location>
</feature>
<dbReference type="SMART" id="SM00304">
    <property type="entry name" value="HAMP"/>
    <property type="match status" value="1"/>
</dbReference>
<protein>
    <recommendedName>
        <fullName evidence="3">histidine kinase</fullName>
        <ecNumber evidence="3">2.7.13.3</ecNumber>
    </recommendedName>
</protein>
<evidence type="ECO:0000256" key="1">
    <source>
        <dbReference type="ARBA" id="ARBA00000085"/>
    </source>
</evidence>
<evidence type="ECO:0000256" key="7">
    <source>
        <dbReference type="ARBA" id="ARBA00022741"/>
    </source>
</evidence>
<evidence type="ECO:0000256" key="5">
    <source>
        <dbReference type="ARBA" id="ARBA00022679"/>
    </source>
</evidence>
<dbReference type="InterPro" id="IPR036890">
    <property type="entry name" value="HATPase_C_sf"/>
</dbReference>
<feature type="domain" description="Histidine kinase" evidence="14">
    <location>
        <begin position="400"/>
        <end position="619"/>
    </location>
</feature>
<dbReference type="SUPFAM" id="SSF47384">
    <property type="entry name" value="Homodimeric domain of signal transducing histidine kinase"/>
    <property type="match status" value="1"/>
</dbReference>
<dbReference type="PANTHER" id="PTHR42878">
    <property type="entry name" value="TWO-COMPONENT HISTIDINE KINASE"/>
    <property type="match status" value="1"/>
</dbReference>
<dbReference type="EC" id="2.7.13.3" evidence="3"/>
<comment type="caution">
    <text evidence="17">The sequence shown here is derived from an EMBL/GenBank/DDBJ whole genome shotgun (WGS) entry which is preliminary data.</text>
</comment>
<evidence type="ECO:0000259" key="16">
    <source>
        <dbReference type="PROSITE" id="PS50885"/>
    </source>
</evidence>
<dbReference type="PROSITE" id="PS50885">
    <property type="entry name" value="HAMP"/>
    <property type="match status" value="1"/>
</dbReference>
<dbReference type="CDD" id="cd00082">
    <property type="entry name" value="HisKA"/>
    <property type="match status" value="1"/>
</dbReference>
<dbReference type="InterPro" id="IPR036097">
    <property type="entry name" value="HisK_dim/P_sf"/>
</dbReference>
<name>A0A2G9ZP56_9BACT</name>
<dbReference type="SMART" id="SM00091">
    <property type="entry name" value="PAS"/>
    <property type="match status" value="1"/>
</dbReference>
<dbReference type="Gene3D" id="1.10.287.130">
    <property type="match status" value="1"/>
</dbReference>
<keyword evidence="11" id="KW-0902">Two-component regulatory system</keyword>
<keyword evidence="9" id="KW-0067">ATP-binding</keyword>
<dbReference type="Pfam" id="PF13426">
    <property type="entry name" value="PAS_9"/>
    <property type="match status" value="1"/>
</dbReference>
<dbReference type="SMART" id="SM00387">
    <property type="entry name" value="HATPase_c"/>
    <property type="match status" value="1"/>
</dbReference>
<dbReference type="PROSITE" id="PS50109">
    <property type="entry name" value="HIS_KIN"/>
    <property type="match status" value="1"/>
</dbReference>
<evidence type="ECO:0000259" key="14">
    <source>
        <dbReference type="PROSITE" id="PS50109"/>
    </source>
</evidence>
<evidence type="ECO:0000313" key="18">
    <source>
        <dbReference type="Proteomes" id="UP000231408"/>
    </source>
</evidence>
<dbReference type="SUPFAM" id="SSF55874">
    <property type="entry name" value="ATPase domain of HSP90 chaperone/DNA topoisomerase II/histidine kinase"/>
    <property type="match status" value="1"/>
</dbReference>
<dbReference type="EMBL" id="PCSE01000003">
    <property type="protein sequence ID" value="PIP34963.1"/>
    <property type="molecule type" value="Genomic_DNA"/>
</dbReference>
<dbReference type="Gene3D" id="6.10.340.10">
    <property type="match status" value="1"/>
</dbReference>
<dbReference type="InterPro" id="IPR004358">
    <property type="entry name" value="Sig_transdc_His_kin-like_C"/>
</dbReference>
<dbReference type="AlphaFoldDB" id="A0A2G9ZP56"/>
<keyword evidence="5" id="KW-0808">Transferase</keyword>
<dbReference type="InterPro" id="IPR005467">
    <property type="entry name" value="His_kinase_dom"/>
</dbReference>
<evidence type="ECO:0000256" key="4">
    <source>
        <dbReference type="ARBA" id="ARBA00022553"/>
    </source>
</evidence>
<evidence type="ECO:0000256" key="10">
    <source>
        <dbReference type="ARBA" id="ARBA00022989"/>
    </source>
</evidence>
<keyword evidence="12 13" id="KW-0472">Membrane</keyword>
<dbReference type="InterPro" id="IPR003661">
    <property type="entry name" value="HisK_dim/P_dom"/>
</dbReference>
<gene>
    <name evidence="17" type="ORF">COX21_00040</name>
</gene>
<keyword evidence="6 13" id="KW-0812">Transmembrane</keyword>
<dbReference type="InterPro" id="IPR050351">
    <property type="entry name" value="BphY/WalK/GraS-like"/>
</dbReference>
<keyword evidence="7" id="KW-0547">Nucleotide-binding</keyword>
<keyword evidence="10 13" id="KW-1133">Transmembrane helix</keyword>
<evidence type="ECO:0000256" key="11">
    <source>
        <dbReference type="ARBA" id="ARBA00023012"/>
    </source>
</evidence>
<dbReference type="InterPro" id="IPR035965">
    <property type="entry name" value="PAS-like_dom_sf"/>
</dbReference>
<sequence>MKVGLQFKIIGTVFLTFLVLFSFFVYTHTQKYQQLLKDSYITEAKAIANALDANIRSRADLARDVLEANIYKHIWLNPNILKIDINLPQNDNQLMTFFSNDQSEINATSDVDNLQVLKEGILINKIIKIGDQRILQVITPIHLSGQNIGTYQIDFTLENVDRAMADEAKTMIIYYILIIMGFVLLLFIFSKNITRPLKDLMITARALAAGNLNQRAQIKSNDEVGQLAISFNQMVESLLMAEKYNENLIQAVPVSLVVLNSDMTIRSVNPSTLHLLGYAEKELVGVKINKIFVEGETVRKGRVFKGEEFVNLIEKGFIKDLEMLYQTSQKEEIPVGVSASVIKDETGKILNIVVAAKDMRVYKELEQQKLEAEKIKREETEKYVAKLETLDKLKDDFLNITTHELRTPLTSILVMIEILKEKTRNLGDPEMTSQVGVVFSEAQRLKKIADQILTATRFENEKGLAKSKIFDLAAVVKSHLPVFESLVNSKYQKIKFNIPPIPVLVNADPDQILEVLINFVDNAAKYGSKKQTIKVNMIVAEDKVRVEARNQGNEIESEKINQIFYKFSQMEKVFLRQHEGLGLGLYICRLIIESYHGQIGAESIPREGSVFHFTLPIAKGK</sequence>
<dbReference type="GO" id="GO:0030295">
    <property type="term" value="F:protein kinase activator activity"/>
    <property type="evidence" value="ECO:0007669"/>
    <property type="project" value="TreeGrafter"/>
</dbReference>
<dbReference type="Pfam" id="PF02518">
    <property type="entry name" value="HATPase_c"/>
    <property type="match status" value="1"/>
</dbReference>
<dbReference type="Gene3D" id="3.30.450.20">
    <property type="entry name" value="PAS domain"/>
    <property type="match status" value="1"/>
</dbReference>
<dbReference type="InterPro" id="IPR003660">
    <property type="entry name" value="HAMP_dom"/>
</dbReference>
<feature type="transmembrane region" description="Helical" evidence="13">
    <location>
        <begin position="6"/>
        <end position="27"/>
    </location>
</feature>
<comment type="catalytic activity">
    <reaction evidence="1">
        <text>ATP + protein L-histidine = ADP + protein N-phospho-L-histidine.</text>
        <dbReference type="EC" id="2.7.13.3"/>
    </reaction>
</comment>
<organism evidence="17 18">
    <name type="scientific">Candidatus Falkowbacteria bacterium CG23_combo_of_CG06-09_8_20_14_all_41_10</name>
    <dbReference type="NCBI Taxonomy" id="1974571"/>
    <lineage>
        <taxon>Bacteria</taxon>
        <taxon>Candidatus Falkowiibacteriota</taxon>
    </lineage>
</organism>
<evidence type="ECO:0000256" key="6">
    <source>
        <dbReference type="ARBA" id="ARBA00022692"/>
    </source>
</evidence>